<evidence type="ECO:0000256" key="1">
    <source>
        <dbReference type="SAM" id="MobiDB-lite"/>
    </source>
</evidence>
<name>A0A9W6TC73_9STRA</name>
<reference evidence="2" key="1">
    <citation type="submission" date="2023-04" db="EMBL/GenBank/DDBJ databases">
        <title>Phytophthora lilii NBRC 32176.</title>
        <authorList>
            <person name="Ichikawa N."/>
            <person name="Sato H."/>
            <person name="Tonouchi N."/>
        </authorList>
    </citation>
    <scope>NUCLEOTIDE SEQUENCE</scope>
    <source>
        <strain evidence="2">NBRC 32176</strain>
    </source>
</reference>
<evidence type="ECO:0000313" key="3">
    <source>
        <dbReference type="Proteomes" id="UP001165083"/>
    </source>
</evidence>
<organism evidence="2 3">
    <name type="scientific">Phytophthora lilii</name>
    <dbReference type="NCBI Taxonomy" id="2077276"/>
    <lineage>
        <taxon>Eukaryota</taxon>
        <taxon>Sar</taxon>
        <taxon>Stramenopiles</taxon>
        <taxon>Oomycota</taxon>
        <taxon>Peronosporomycetes</taxon>
        <taxon>Peronosporales</taxon>
        <taxon>Peronosporaceae</taxon>
        <taxon>Phytophthora</taxon>
    </lineage>
</organism>
<dbReference type="EMBL" id="BSXW01000043">
    <property type="protein sequence ID" value="GMF10505.1"/>
    <property type="molecule type" value="Genomic_DNA"/>
</dbReference>
<proteinExistence type="predicted"/>
<dbReference type="Proteomes" id="UP001165083">
    <property type="component" value="Unassembled WGS sequence"/>
</dbReference>
<dbReference type="OrthoDB" id="138961at2759"/>
<keyword evidence="3" id="KW-1185">Reference proteome</keyword>
<protein>
    <submittedName>
        <fullName evidence="2">Unnamed protein product</fullName>
    </submittedName>
</protein>
<accession>A0A9W6TC73</accession>
<feature type="region of interest" description="Disordered" evidence="1">
    <location>
        <begin position="1"/>
        <end position="26"/>
    </location>
</feature>
<sequence length="90" mass="10112">MHRRKRIRRQMMPSPMEIDGDGTTSGTVKALAPAKTDHGSTNIETLTKQLEKGNVSQLAKEQKKKKKPKYIDTSKLLTFKRNSLRASSDA</sequence>
<gene>
    <name evidence="2" type="ORF">Plil01_000130400</name>
</gene>
<dbReference type="AlphaFoldDB" id="A0A9W6TC73"/>
<comment type="caution">
    <text evidence="2">The sequence shown here is derived from an EMBL/GenBank/DDBJ whole genome shotgun (WGS) entry which is preliminary data.</text>
</comment>
<evidence type="ECO:0000313" key="2">
    <source>
        <dbReference type="EMBL" id="GMF10505.1"/>
    </source>
</evidence>